<evidence type="ECO:0000313" key="8">
    <source>
        <dbReference type="Proteomes" id="UP000002534"/>
    </source>
</evidence>
<protein>
    <recommendedName>
        <fullName evidence="6">Endonuclease V</fullName>
        <ecNumber evidence="6">3.1.21.7</ecNumber>
    </recommendedName>
    <alternativeName>
        <fullName evidence="6">Deoxyinosine 3'endonuclease</fullName>
    </alternativeName>
    <alternativeName>
        <fullName evidence="6">Deoxyribonuclease V</fullName>
        <shortName evidence="6">DNase V</shortName>
    </alternativeName>
</protein>
<accession>Q3A8N8</accession>
<dbReference type="STRING" id="338963.Pcar_0602"/>
<feature type="binding site" evidence="6">
    <location>
        <position position="44"/>
    </location>
    <ligand>
        <name>Mg(2+)</name>
        <dbReference type="ChEBI" id="CHEBI:18420"/>
    </ligand>
</feature>
<dbReference type="EC" id="3.1.21.7" evidence="6"/>
<dbReference type="PANTHER" id="PTHR28511:SF1">
    <property type="entry name" value="ENDONUCLEASE V"/>
    <property type="match status" value="1"/>
</dbReference>
<feature type="site" description="Interaction with target DNA" evidence="6">
    <location>
        <position position="82"/>
    </location>
</feature>
<dbReference type="Pfam" id="PF04493">
    <property type="entry name" value="Endonuclease_5"/>
    <property type="match status" value="1"/>
</dbReference>
<sequence length="232" mass="25523">MDFPELHPWDLTPKSAIALQKMLAKRVCLDNRLPREVRHVAGVDVSYRRGGRDFYAAVVVLQMPDLAVVEKVTARGTVTFPYIPGLLSFRELPVVLQAFKKLALTPDVVMVDGQGIAHPRHLGLASHLGLWLDLATVGCAKSRLCGEHGPPGSRRGDRVALRLENETVGAVLTTRNGIKPLYISPGHLLDVDTSVDLVLRCLGRYRLPEPTRLAHHLANEARRHGISAPLQP</sequence>
<dbReference type="Gene3D" id="3.30.2170.10">
    <property type="entry name" value="archaeoglobus fulgidus dsm 4304 superfamily"/>
    <property type="match status" value="1"/>
</dbReference>
<dbReference type="OrthoDB" id="9790916at2"/>
<proteinExistence type="inferred from homology"/>
<reference evidence="7 8" key="2">
    <citation type="journal article" date="2012" name="BMC Genomics">
        <title>The genome of Pelobacter carbinolicus reveals surprising metabolic capabilities and physiological features.</title>
        <authorList>
            <person name="Aklujkar M."/>
            <person name="Haveman S.A."/>
            <person name="Didonato R.Jr."/>
            <person name="Chertkov O."/>
            <person name="Han C.S."/>
            <person name="Land M.L."/>
            <person name="Brown P."/>
            <person name="Lovley D.R."/>
        </authorList>
    </citation>
    <scope>NUCLEOTIDE SEQUENCE [LARGE SCALE GENOMIC DNA]</scope>
    <source>
        <strain evidence="8">DSM 2380 / NBRC 103641 / GraBd1</strain>
    </source>
</reference>
<reference evidence="8" key="1">
    <citation type="submission" date="2005-10" db="EMBL/GenBank/DDBJ databases">
        <title>Complete sequence of Pelobacter carbinolicus DSM 2380.</title>
        <authorList>
            <person name="Copeland A."/>
            <person name="Lucas S."/>
            <person name="Lapidus A."/>
            <person name="Barry K."/>
            <person name="Detter J.C."/>
            <person name="Glavina T."/>
            <person name="Hammon N."/>
            <person name="Israni S."/>
            <person name="Pitluck S."/>
            <person name="Chertkov O."/>
            <person name="Schmutz J."/>
            <person name="Larimer F."/>
            <person name="Land M."/>
            <person name="Kyrpides N."/>
            <person name="Ivanova N."/>
            <person name="Richardson P."/>
        </authorList>
    </citation>
    <scope>NUCLEOTIDE SEQUENCE [LARGE SCALE GENOMIC DNA]</scope>
    <source>
        <strain evidence="8">DSM 2380 / NBRC 103641 / GraBd1</strain>
    </source>
</reference>
<keyword evidence="5 6" id="KW-0378">Hydrolase</keyword>
<dbReference type="GO" id="GO:0000287">
    <property type="term" value="F:magnesium ion binding"/>
    <property type="evidence" value="ECO:0007669"/>
    <property type="project" value="UniProtKB-UniRule"/>
</dbReference>
<evidence type="ECO:0000256" key="4">
    <source>
        <dbReference type="ARBA" id="ARBA00022759"/>
    </source>
</evidence>
<comment type="subcellular location">
    <subcellularLocation>
        <location evidence="1 6">Cytoplasm</location>
    </subcellularLocation>
</comment>
<evidence type="ECO:0000256" key="1">
    <source>
        <dbReference type="ARBA" id="ARBA00004496"/>
    </source>
</evidence>
<dbReference type="eggNOG" id="COG1515">
    <property type="taxonomic scope" value="Bacteria"/>
</dbReference>
<name>Q3A8N8_SYNC1</name>
<feature type="binding site" evidence="6">
    <location>
        <position position="112"/>
    </location>
    <ligand>
        <name>Mg(2+)</name>
        <dbReference type="ChEBI" id="CHEBI:18420"/>
    </ligand>
</feature>
<organism evidence="7 8">
    <name type="scientific">Syntrophotalea carbinolica (strain DSM 2380 / NBRC 103641 / GraBd1)</name>
    <name type="common">Pelobacter carbinolicus</name>
    <dbReference type="NCBI Taxonomy" id="338963"/>
    <lineage>
        <taxon>Bacteria</taxon>
        <taxon>Pseudomonadati</taxon>
        <taxon>Thermodesulfobacteriota</taxon>
        <taxon>Desulfuromonadia</taxon>
        <taxon>Desulfuromonadales</taxon>
        <taxon>Syntrophotaleaceae</taxon>
        <taxon>Syntrophotalea</taxon>
    </lineage>
</organism>
<keyword evidence="6" id="KW-0227">DNA damage</keyword>
<dbReference type="KEGG" id="pca:Pcar_0602"/>
<dbReference type="AlphaFoldDB" id="Q3A8N8"/>
<keyword evidence="6" id="KW-0234">DNA repair</keyword>
<evidence type="ECO:0000256" key="6">
    <source>
        <dbReference type="HAMAP-Rule" id="MF_00801"/>
    </source>
</evidence>
<dbReference type="HOGENOM" id="CLU_047631_1_1_7"/>
<dbReference type="GO" id="GO:0006281">
    <property type="term" value="P:DNA repair"/>
    <property type="evidence" value="ECO:0007669"/>
    <property type="project" value="UniProtKB-UniRule"/>
</dbReference>
<comment type="catalytic activity">
    <reaction evidence="6">
        <text>Endonucleolytic cleavage at apurinic or apyrimidinic sites to products with a 5'-phosphate.</text>
        <dbReference type="EC" id="3.1.21.7"/>
    </reaction>
</comment>
<dbReference type="InterPro" id="IPR007581">
    <property type="entry name" value="Endonuclease-V"/>
</dbReference>
<comment type="cofactor">
    <cofactor evidence="6">
        <name>Mg(2+)</name>
        <dbReference type="ChEBI" id="CHEBI:18420"/>
    </cofactor>
</comment>
<comment type="similarity">
    <text evidence="6">Belongs to the endonuclease V family.</text>
</comment>
<keyword evidence="3 6" id="KW-0540">Nuclease</keyword>
<keyword evidence="6" id="KW-0479">Metal-binding</keyword>
<evidence type="ECO:0000256" key="5">
    <source>
        <dbReference type="ARBA" id="ARBA00022801"/>
    </source>
</evidence>
<dbReference type="GO" id="GO:0016891">
    <property type="term" value="F:RNA endonuclease activity producing 5'-phosphomonoesters, hydrolytic mechanism"/>
    <property type="evidence" value="ECO:0007669"/>
    <property type="project" value="TreeGrafter"/>
</dbReference>
<comment type="function">
    <text evidence="6">DNA repair enzyme involved in the repair of deaminated bases. Selectively cleaves double-stranded DNA at the second phosphodiester bond 3' to a deoxyinosine leaving behind the intact lesion on the nicked DNA.</text>
</comment>
<dbReference type="PANTHER" id="PTHR28511">
    <property type="entry name" value="ENDONUCLEASE V"/>
    <property type="match status" value="1"/>
</dbReference>
<dbReference type="RefSeq" id="WP_011340302.1">
    <property type="nucleotide sequence ID" value="NC_007498.2"/>
</dbReference>
<dbReference type="NCBIfam" id="NF008629">
    <property type="entry name" value="PRK11617.1"/>
    <property type="match status" value="1"/>
</dbReference>
<dbReference type="GO" id="GO:0005737">
    <property type="term" value="C:cytoplasm"/>
    <property type="evidence" value="ECO:0007669"/>
    <property type="project" value="UniProtKB-SubCell"/>
</dbReference>
<keyword evidence="6" id="KW-0460">Magnesium</keyword>
<dbReference type="HAMAP" id="MF_00801">
    <property type="entry name" value="Endonuclease_5"/>
    <property type="match status" value="1"/>
</dbReference>
<keyword evidence="2 6" id="KW-0963">Cytoplasm</keyword>
<dbReference type="Proteomes" id="UP000002534">
    <property type="component" value="Chromosome"/>
</dbReference>
<evidence type="ECO:0000256" key="3">
    <source>
        <dbReference type="ARBA" id="ARBA00022722"/>
    </source>
</evidence>
<dbReference type="CDD" id="cd06559">
    <property type="entry name" value="Endonuclease_V"/>
    <property type="match status" value="1"/>
</dbReference>
<keyword evidence="8" id="KW-1185">Reference proteome</keyword>
<dbReference type="GO" id="GO:0003727">
    <property type="term" value="F:single-stranded RNA binding"/>
    <property type="evidence" value="ECO:0007669"/>
    <property type="project" value="TreeGrafter"/>
</dbReference>
<keyword evidence="4 6" id="KW-0255">Endonuclease</keyword>
<evidence type="ECO:0000256" key="2">
    <source>
        <dbReference type="ARBA" id="ARBA00022490"/>
    </source>
</evidence>
<dbReference type="EMBL" id="CP000142">
    <property type="protein sequence ID" value="ABA87861.1"/>
    <property type="molecule type" value="Genomic_DNA"/>
</dbReference>
<gene>
    <name evidence="6 7" type="primary">nfi</name>
    <name evidence="7" type="ordered locus">Pcar_0602</name>
</gene>
<evidence type="ECO:0000313" key="7">
    <source>
        <dbReference type="EMBL" id="ABA87861.1"/>
    </source>
</evidence>
<dbReference type="GO" id="GO:0043737">
    <property type="term" value="F:deoxyribonuclease V activity"/>
    <property type="evidence" value="ECO:0007669"/>
    <property type="project" value="UniProtKB-UniRule"/>
</dbReference>